<evidence type="ECO:0000259" key="8">
    <source>
        <dbReference type="Pfam" id="PF23247"/>
    </source>
</evidence>
<name>A0AA38WDT4_9ASTR</name>
<keyword evidence="4" id="KW-0611">Plant defense</keyword>
<dbReference type="GO" id="GO:0006952">
    <property type="term" value="P:defense response"/>
    <property type="evidence" value="ECO:0007669"/>
    <property type="project" value="UniProtKB-ARBA"/>
</dbReference>
<protein>
    <recommendedName>
        <fullName evidence="11">NB-ARC domain-containing protein</fullName>
    </recommendedName>
</protein>
<keyword evidence="3" id="KW-0677">Repeat</keyword>
<dbReference type="InterPro" id="IPR006553">
    <property type="entry name" value="Leu-rich_rpt_Cys-con_subtyp"/>
</dbReference>
<feature type="region of interest" description="Disordered" evidence="5">
    <location>
        <begin position="105"/>
        <end position="126"/>
    </location>
</feature>
<keyword evidence="2" id="KW-0433">Leucine-rich repeat</keyword>
<dbReference type="InterPro" id="IPR002182">
    <property type="entry name" value="NB-ARC"/>
</dbReference>
<dbReference type="PANTHER" id="PTHR33463">
    <property type="entry name" value="NB-ARC DOMAIN-CONTAINING PROTEIN-RELATED"/>
    <property type="match status" value="1"/>
</dbReference>
<dbReference type="PRINTS" id="PR00364">
    <property type="entry name" value="DISEASERSIST"/>
</dbReference>
<feature type="domain" description="Disease resistance protein At4g27190-like leucine-rich repeats" evidence="8">
    <location>
        <begin position="1129"/>
        <end position="1237"/>
    </location>
</feature>
<dbReference type="InterPro" id="IPR032675">
    <property type="entry name" value="LRR_dom_sf"/>
</dbReference>
<keyword evidence="6" id="KW-0812">Transmembrane</keyword>
<dbReference type="SUPFAM" id="SSF52058">
    <property type="entry name" value="L domain-like"/>
    <property type="match status" value="3"/>
</dbReference>
<dbReference type="InterPro" id="IPR050905">
    <property type="entry name" value="Plant_NBS-LRR"/>
</dbReference>
<feature type="transmembrane region" description="Helical" evidence="6">
    <location>
        <begin position="1379"/>
        <end position="1398"/>
    </location>
</feature>
<dbReference type="Pfam" id="PF13855">
    <property type="entry name" value="LRR_8"/>
    <property type="match status" value="2"/>
</dbReference>
<feature type="domain" description="NB-ARC" evidence="7">
    <location>
        <begin position="34"/>
        <end position="218"/>
    </location>
</feature>
<evidence type="ECO:0000259" key="7">
    <source>
        <dbReference type="Pfam" id="PF00931"/>
    </source>
</evidence>
<evidence type="ECO:0000256" key="3">
    <source>
        <dbReference type="ARBA" id="ARBA00022737"/>
    </source>
</evidence>
<dbReference type="SMART" id="SM01398">
    <property type="entry name" value="Cornichon"/>
    <property type="match status" value="1"/>
</dbReference>
<dbReference type="SUPFAM" id="SSF52540">
    <property type="entry name" value="P-loop containing nucleoside triphosphate hydrolases"/>
    <property type="match status" value="1"/>
</dbReference>
<dbReference type="InterPro" id="IPR027417">
    <property type="entry name" value="P-loop_NTPase"/>
</dbReference>
<dbReference type="Pfam" id="PF03311">
    <property type="entry name" value="Cornichon"/>
    <property type="match status" value="1"/>
</dbReference>
<accession>A0AA38WDT4</accession>
<dbReference type="GO" id="GO:0016192">
    <property type="term" value="P:vesicle-mediated transport"/>
    <property type="evidence" value="ECO:0007669"/>
    <property type="project" value="InterPro"/>
</dbReference>
<evidence type="ECO:0000256" key="4">
    <source>
        <dbReference type="ARBA" id="ARBA00022821"/>
    </source>
</evidence>
<comment type="caution">
    <text evidence="9">The sequence shown here is derived from an EMBL/GenBank/DDBJ whole genome shotgun (WGS) entry which is preliminary data.</text>
</comment>
<feature type="compositionally biased region" description="Basic and acidic residues" evidence="5">
    <location>
        <begin position="111"/>
        <end position="124"/>
    </location>
</feature>
<proteinExistence type="inferred from homology"/>
<dbReference type="EMBL" id="JARYMX010000005">
    <property type="protein sequence ID" value="KAJ9548435.1"/>
    <property type="molecule type" value="Genomic_DNA"/>
</dbReference>
<dbReference type="InterPro" id="IPR057135">
    <property type="entry name" value="At4g27190-like_LRR"/>
</dbReference>
<organism evidence="9 10">
    <name type="scientific">Centaurea solstitialis</name>
    <name type="common">yellow star-thistle</name>
    <dbReference type="NCBI Taxonomy" id="347529"/>
    <lineage>
        <taxon>Eukaryota</taxon>
        <taxon>Viridiplantae</taxon>
        <taxon>Streptophyta</taxon>
        <taxon>Embryophyta</taxon>
        <taxon>Tracheophyta</taxon>
        <taxon>Spermatophyta</taxon>
        <taxon>Magnoliopsida</taxon>
        <taxon>eudicotyledons</taxon>
        <taxon>Gunneridae</taxon>
        <taxon>Pentapetalae</taxon>
        <taxon>asterids</taxon>
        <taxon>campanulids</taxon>
        <taxon>Asterales</taxon>
        <taxon>Asteraceae</taxon>
        <taxon>Carduoideae</taxon>
        <taxon>Cardueae</taxon>
        <taxon>Centaureinae</taxon>
        <taxon>Centaurea</taxon>
    </lineage>
</organism>
<dbReference type="Pfam" id="PF00931">
    <property type="entry name" value="NB-ARC"/>
    <property type="match status" value="1"/>
</dbReference>
<dbReference type="Gene3D" id="3.40.50.300">
    <property type="entry name" value="P-loop containing nucleotide triphosphate hydrolases"/>
    <property type="match status" value="1"/>
</dbReference>
<dbReference type="Gene3D" id="3.80.10.10">
    <property type="entry name" value="Ribonuclease Inhibitor"/>
    <property type="match status" value="4"/>
</dbReference>
<evidence type="ECO:0008006" key="11">
    <source>
        <dbReference type="Google" id="ProtNLM"/>
    </source>
</evidence>
<dbReference type="PROSITE" id="PS51450">
    <property type="entry name" value="LRR"/>
    <property type="match status" value="2"/>
</dbReference>
<reference evidence="9" key="1">
    <citation type="submission" date="2023-03" db="EMBL/GenBank/DDBJ databases">
        <title>Chromosome-scale reference genome and RAD-based genetic map of yellow starthistle (Centaurea solstitialis) reveal putative structural variation and QTLs associated with invader traits.</title>
        <authorList>
            <person name="Reatini B."/>
            <person name="Cang F.A."/>
            <person name="Jiang Q."/>
            <person name="Mckibben M.T.W."/>
            <person name="Barker M.S."/>
            <person name="Rieseberg L.H."/>
            <person name="Dlugosch K.M."/>
        </authorList>
    </citation>
    <scope>NUCLEOTIDE SEQUENCE</scope>
    <source>
        <strain evidence="9">CAN-66</strain>
        <tissue evidence="9">Leaf</tissue>
    </source>
</reference>
<gene>
    <name evidence="9" type="ORF">OSB04_020978</name>
</gene>
<dbReference type="Pfam" id="PF23247">
    <property type="entry name" value="LRR_RPS2"/>
    <property type="match status" value="1"/>
</dbReference>
<keyword evidence="6" id="KW-0472">Membrane</keyword>
<evidence type="ECO:0000256" key="5">
    <source>
        <dbReference type="SAM" id="MobiDB-lite"/>
    </source>
</evidence>
<dbReference type="InterPro" id="IPR001611">
    <property type="entry name" value="Leu-rich_rpt"/>
</dbReference>
<dbReference type="InterPro" id="IPR003591">
    <property type="entry name" value="Leu-rich_rpt_typical-subtyp"/>
</dbReference>
<evidence type="ECO:0000313" key="9">
    <source>
        <dbReference type="EMBL" id="KAJ9548435.1"/>
    </source>
</evidence>
<dbReference type="GO" id="GO:0043531">
    <property type="term" value="F:ADP binding"/>
    <property type="evidence" value="ECO:0007669"/>
    <property type="project" value="InterPro"/>
</dbReference>
<evidence type="ECO:0000256" key="2">
    <source>
        <dbReference type="ARBA" id="ARBA00022614"/>
    </source>
</evidence>
<evidence type="ECO:0000256" key="1">
    <source>
        <dbReference type="ARBA" id="ARBA00008894"/>
    </source>
</evidence>
<dbReference type="SMART" id="SM00369">
    <property type="entry name" value="LRR_TYP"/>
    <property type="match status" value="7"/>
</dbReference>
<dbReference type="InterPro" id="IPR003377">
    <property type="entry name" value="Cornichon"/>
</dbReference>
<dbReference type="PANTHER" id="PTHR33463:SF218">
    <property type="entry name" value="DISEASE RESISTANCE PROTEIN RPS2-LIKE"/>
    <property type="match status" value="1"/>
</dbReference>
<keyword evidence="10" id="KW-1185">Reference proteome</keyword>
<dbReference type="GO" id="GO:0051707">
    <property type="term" value="P:response to other organism"/>
    <property type="evidence" value="ECO:0007669"/>
    <property type="project" value="UniProtKB-ARBA"/>
</dbReference>
<dbReference type="SMART" id="SM00367">
    <property type="entry name" value="LRR_CC"/>
    <property type="match status" value="5"/>
</dbReference>
<sequence>MEETSTIHTCSTMEETSTILQLGTIYEAVKSNTRVHLYGPQGVGKTWMANKVSDRCARERLRFFRSVLWVFLCRDHNVKSLSESMARQLGLLPTTEDEEWIVDDDWEGEKDDVGQDGKGEKDVNEAENSEALIQQLREKLQGGKVLVFLDDVYSDEENEKEKEDNFRSMWGEILPAHIDAGNLHTVLISRSRCEEEEGTSKKIIEVNALPKEESESLLIQKLDAQLTSSVVTLGKQFIEKSKRFPSEVIMIAKALNYFGLDESGVSMLRKELEETSETYEIKGLLCRMHNALPIGVLKDLCQPTSHFFRDSGSIHYNELITYWILEGYLGIGSMIELYEKGHHVLMELMDCSLIKRQEGGYVFMDKSVLSADDLYQCVDQIASLGLATVYTSESDTKGFGLIVHEDGMLKASHVVKKEQKKSRQRSSKVEDPKLRTLLLDGTHFNEKVLMGFLESQKELQLLALFNPTIKSLPEPLLMMKSLRVLVLRGCEFLQNVKLPFDDLLVLEISGATSLKKIPFKFFKNMPKLQSLNLSKLPITSLPSSICRLTELRWLIIKDCPSLKKLGTLADLKHLKVLDLSGNTSLASIDKNFVELRELRSLNLSNTMLPTTPILKNSEELKHLLVRSCPDLGRSRGLTSLTNLQTLDISGSTLFEDFHDLSLESLVSLKTLDLSGTNLDLLPSNIGSPRYLNLKGCTRLKELSCTEPLLHLEILDVSGSKNLDKINEELFNGMKRLRVLNLSETNVAVLPSVSNLSDLRELLLSGCASLVRLPTLESVTKLEVLDVSHCSALEDIGNSSFERMSRLEKLDLSETKIKSLPSLPHPSNLRQLLLNNTTNLQNLQLNASFPNLVELNLSGITSLAPNGAEFLKDISSLQILDLSCTSLVRLPSMSALSNLSHLFLAGCKRLEAVPDLDSLTKLEVLDLSGSSVKNLPNISHLSNLRKVLLKDCSMVEEFPDEINDVLGLTTKIPHQISESSHIEYLEFPNIRDINSHIEYLDQWNICQLSDNDKPPIFFSGVHESGDKYLWRHELVFADVYLRARQFARYMVKRSLQIRGFTNSPIGIENVISHVDVVFMIDDKFKSLISGLSASVLSNLKGCWIERCNEMVNVFDEKEAENDPEAGIALENLGISTNSRLESIYNGKKPFGGFNNLKTLYLDCCPKLSTVFSSSWLPETLEVLQIKYCDKLVSLFDGEGKLPNLETLHLWELPELESIGISFPSLQTLKIWNCPKVNQIEDMVKFAKGLKVLWISGATNLKSLYNGDEERCNFINLKSLKLESCPTLVNVISSGLPPENIEMIEIRDCEKLRTLFAESNSVLRCLNRLYLEYLPLLESIGAILPPLENALLIVCLSDLEADYMNPYDSSSRINAVVIPEMLLHGVCCALFLFTGHWFIYSKKRHLIDVTEAFRFIDGERSIGLLSLPFT</sequence>
<dbReference type="Proteomes" id="UP001172457">
    <property type="component" value="Chromosome 5"/>
</dbReference>
<evidence type="ECO:0000256" key="6">
    <source>
        <dbReference type="SAM" id="Phobius"/>
    </source>
</evidence>
<comment type="similarity">
    <text evidence="1">Belongs to the disease resistance NB-LRR family.</text>
</comment>
<evidence type="ECO:0000313" key="10">
    <source>
        <dbReference type="Proteomes" id="UP001172457"/>
    </source>
</evidence>
<keyword evidence="6" id="KW-1133">Transmembrane helix</keyword>